<dbReference type="PROSITE" id="PS51094">
    <property type="entry name" value="PTS_EIIA_TYPE_2"/>
    <property type="match status" value="1"/>
</dbReference>
<dbReference type="SUPFAM" id="SSF46785">
    <property type="entry name" value="Winged helix' DNA-binding domain"/>
    <property type="match status" value="1"/>
</dbReference>
<dbReference type="Gene3D" id="1.10.10.10">
    <property type="entry name" value="Winged helix-like DNA-binding domain superfamily/Winged helix DNA-binding domain"/>
    <property type="match status" value="1"/>
</dbReference>
<dbReference type="Gene3D" id="1.10.1790.10">
    <property type="entry name" value="PRD domain"/>
    <property type="match status" value="1"/>
</dbReference>
<dbReference type="InterPro" id="IPR011608">
    <property type="entry name" value="PRD"/>
</dbReference>
<dbReference type="PROSITE" id="PS51372">
    <property type="entry name" value="PRD_2"/>
    <property type="match status" value="1"/>
</dbReference>
<name>A0ABY6SWX9_9CLOT</name>
<dbReference type="EMBL" id="UYIN01000019">
    <property type="protein sequence ID" value="VDG73156.1"/>
    <property type="molecule type" value="Genomic_DNA"/>
</dbReference>
<dbReference type="SUPFAM" id="SSF55804">
    <property type="entry name" value="Phoshotransferase/anion transport protein"/>
    <property type="match status" value="1"/>
</dbReference>
<feature type="domain" description="PRD" evidence="3">
    <location>
        <begin position="293"/>
        <end position="400"/>
    </location>
</feature>
<gene>
    <name evidence="4" type="primary">licR_4</name>
    <name evidence="4" type="ORF">NCTC10913_03494</name>
</gene>
<dbReference type="Pfam" id="PF00874">
    <property type="entry name" value="PRD"/>
    <property type="match status" value="1"/>
</dbReference>
<dbReference type="InterPro" id="IPR050661">
    <property type="entry name" value="BglG_antiterminators"/>
</dbReference>
<sequence>MFTKRQVRILELMVKNSSGIVGSDIADILNVSSRTVRNDISAINNLFRDKEYKINSSKKKGYFLESDHVEILRELINPAENNKSSYVESDDRIFKIFGQLLFEGEQNYFDIGEYFYISEQTVYKECTKLKKLLIKKYNFDYIKVQSDSIIHNAPEEVVRELLFKILKEVILSNKLSNLIYIEYLLNYNFDQNEYKLLTMRIKKFFAAHKITIDDKSLEMVIGSVYIVIVRNRYGFNINNINNINAEMKNINLVNMLIEELTTCGFELSSNDKYCLSKFLWSIKISKDISNTEEVSTITAAIINDFCKDVMDKYNFDLKESEEIVQYLTIHVEYMIRRIETGYELSNPMLDDIKKKYPLAYEIAMLIVHIIYKYTNKYPLDDEISYIAVYVEYYLHEINSKLKTVIINDSSMGMNNIVRSWLSTNFTNQLEIVDYISLHSLEEYINTNKVDLIVSVREIGMDVNIPSYVIEGIPYKSDYDLLNGVIHKIKINHRYENIIKRMFNNEFINFYHGSQTFDSVITDMAKNLEANNRINNAEIFIEDVLQREKFYPTIIGKQFAIPHPLTTFANKTTVSVALLDKPILHNGKEVRLIFLLAIENRLDDDVNILFQFFKQISLNKDILKELIYIKNKEEFYKKIIYLAKNMQ</sequence>
<dbReference type="Proteomes" id="UP000277570">
    <property type="component" value="Unassembled WGS sequence"/>
</dbReference>
<dbReference type="Pfam" id="PF08279">
    <property type="entry name" value="HTH_11"/>
    <property type="match status" value="1"/>
</dbReference>
<dbReference type="RefSeq" id="WP_125149396.1">
    <property type="nucleotide sequence ID" value="NZ_UYIN01000019.1"/>
</dbReference>
<evidence type="ECO:0000313" key="5">
    <source>
        <dbReference type="Proteomes" id="UP000277570"/>
    </source>
</evidence>
<dbReference type="PANTHER" id="PTHR30185">
    <property type="entry name" value="CRYPTIC BETA-GLUCOSIDE BGL OPERON ANTITERMINATOR"/>
    <property type="match status" value="1"/>
</dbReference>
<dbReference type="InterPro" id="IPR036388">
    <property type="entry name" value="WH-like_DNA-bd_sf"/>
</dbReference>
<dbReference type="InterPro" id="IPR036634">
    <property type="entry name" value="PRD_sf"/>
</dbReference>
<dbReference type="InterPro" id="IPR036390">
    <property type="entry name" value="WH_DNA-bd_sf"/>
</dbReference>
<comment type="caution">
    <text evidence="4">The sequence shown here is derived from an EMBL/GenBank/DDBJ whole genome shotgun (WGS) entry which is preliminary data.</text>
</comment>
<dbReference type="InterPro" id="IPR013196">
    <property type="entry name" value="HTH_11"/>
</dbReference>
<dbReference type="Pfam" id="PF00359">
    <property type="entry name" value="PTS_EIIA_2"/>
    <property type="match status" value="1"/>
</dbReference>
<dbReference type="InterPro" id="IPR002178">
    <property type="entry name" value="PTS_EIIA_type-2_dom"/>
</dbReference>
<organism evidence="4 5">
    <name type="scientific">Clostridium carnis</name>
    <dbReference type="NCBI Taxonomy" id="1530"/>
    <lineage>
        <taxon>Bacteria</taxon>
        <taxon>Bacillati</taxon>
        <taxon>Bacillota</taxon>
        <taxon>Clostridia</taxon>
        <taxon>Eubacteriales</taxon>
        <taxon>Clostridiaceae</taxon>
        <taxon>Clostridium</taxon>
    </lineage>
</organism>
<proteinExistence type="predicted"/>
<evidence type="ECO:0000259" key="2">
    <source>
        <dbReference type="PROSITE" id="PS51094"/>
    </source>
</evidence>
<accession>A0ABY6SWX9</accession>
<dbReference type="InterPro" id="IPR016152">
    <property type="entry name" value="PTrfase/Anion_transptr"/>
</dbReference>
<keyword evidence="5" id="KW-1185">Reference proteome</keyword>
<dbReference type="SUPFAM" id="SSF63520">
    <property type="entry name" value="PTS-regulatory domain, PRD"/>
    <property type="match status" value="1"/>
</dbReference>
<reference evidence="4 5" key="1">
    <citation type="submission" date="2018-11" db="EMBL/GenBank/DDBJ databases">
        <authorList>
            <consortium name="Pathogen Informatics"/>
        </authorList>
    </citation>
    <scope>NUCLEOTIDE SEQUENCE [LARGE SCALE GENOMIC DNA]</scope>
    <source>
        <strain evidence="4 5">NCTC10913</strain>
    </source>
</reference>
<protein>
    <submittedName>
        <fullName evidence="4">Transcriptional antiterminator</fullName>
    </submittedName>
</protein>
<evidence type="ECO:0000313" key="4">
    <source>
        <dbReference type="EMBL" id="VDG73156.1"/>
    </source>
</evidence>
<evidence type="ECO:0000259" key="3">
    <source>
        <dbReference type="PROSITE" id="PS51372"/>
    </source>
</evidence>
<dbReference type="PANTHER" id="PTHR30185:SF12">
    <property type="entry name" value="TRANSCRIPTIONAL REGULATOR MANR"/>
    <property type="match status" value="1"/>
</dbReference>
<keyword evidence="1" id="KW-0677">Repeat</keyword>
<feature type="domain" description="PTS EIIA type-2" evidence="2">
    <location>
        <begin position="500"/>
        <end position="645"/>
    </location>
</feature>
<evidence type="ECO:0000256" key="1">
    <source>
        <dbReference type="ARBA" id="ARBA00022737"/>
    </source>
</evidence>
<dbReference type="Gene3D" id="3.40.930.10">
    <property type="entry name" value="Mannitol-specific EII, Chain A"/>
    <property type="match status" value="1"/>
</dbReference>